<dbReference type="EMBL" id="CP002360">
    <property type="protein sequence ID" value="AEE97610.1"/>
    <property type="molecule type" value="Genomic_DNA"/>
</dbReference>
<gene>
    <name evidence="8" type="ordered locus">Mahau_2450</name>
</gene>
<dbReference type="InterPro" id="IPR020891">
    <property type="entry name" value="UPF0758_CS"/>
</dbReference>
<evidence type="ECO:0000256" key="6">
    <source>
        <dbReference type="ARBA" id="ARBA00023049"/>
    </source>
</evidence>
<dbReference type="PANTHER" id="PTHR30471:SF3">
    <property type="entry name" value="UPF0758 PROTEIN YEES-RELATED"/>
    <property type="match status" value="1"/>
</dbReference>
<dbReference type="PROSITE" id="PS01302">
    <property type="entry name" value="UPF0758"/>
    <property type="match status" value="1"/>
</dbReference>
<reference evidence="9" key="1">
    <citation type="submission" date="2010-11" db="EMBL/GenBank/DDBJ databases">
        <title>The complete genome of Mahella australiensis DSM 15567.</title>
        <authorList>
            <consortium name="US DOE Joint Genome Institute (JGI-PGF)"/>
            <person name="Lucas S."/>
            <person name="Copeland A."/>
            <person name="Lapidus A."/>
            <person name="Bruce D."/>
            <person name="Goodwin L."/>
            <person name="Pitluck S."/>
            <person name="Kyrpides N."/>
            <person name="Mavromatis K."/>
            <person name="Pagani I."/>
            <person name="Ivanova N."/>
            <person name="Teshima H."/>
            <person name="Brettin T."/>
            <person name="Detter J.C."/>
            <person name="Han C."/>
            <person name="Tapia R."/>
            <person name="Land M."/>
            <person name="Hauser L."/>
            <person name="Markowitz V."/>
            <person name="Cheng J.-F."/>
            <person name="Hugenholtz P."/>
            <person name="Woyke T."/>
            <person name="Wu D."/>
            <person name="Spring S."/>
            <person name="Pukall R."/>
            <person name="Steenblock K."/>
            <person name="Schneider S."/>
            <person name="Klenk H.-P."/>
            <person name="Eisen J.A."/>
        </authorList>
    </citation>
    <scope>NUCLEOTIDE SEQUENCE [LARGE SCALE GENOMIC DNA]</scope>
    <source>
        <strain evidence="9">DSM 15567 / CIP 107919 / 50-1 BON</strain>
    </source>
</reference>
<comment type="similarity">
    <text evidence="1">Belongs to the UPF0758 family.</text>
</comment>
<dbReference type="OrthoDB" id="9804482at2"/>
<dbReference type="SUPFAM" id="SSF102712">
    <property type="entry name" value="JAB1/MPN domain"/>
    <property type="match status" value="1"/>
</dbReference>
<dbReference type="AlphaFoldDB" id="F3ZWY8"/>
<evidence type="ECO:0000259" key="7">
    <source>
        <dbReference type="PROSITE" id="PS50249"/>
    </source>
</evidence>
<evidence type="ECO:0000256" key="5">
    <source>
        <dbReference type="ARBA" id="ARBA00022833"/>
    </source>
</evidence>
<keyword evidence="4" id="KW-0378">Hydrolase</keyword>
<evidence type="ECO:0000313" key="9">
    <source>
        <dbReference type="Proteomes" id="UP000008457"/>
    </source>
</evidence>
<dbReference type="RefSeq" id="WP_013782036.1">
    <property type="nucleotide sequence ID" value="NC_015520.1"/>
</dbReference>
<sequence length="144" mass="15660">MEGYLPVYKVALVREREENYGRVLYDTDAAEIAQEYFVGADREMFAVLFLDVKNTVIGISTISIGCLDLTVSHPREVFKAAILVNAAKIILAHNHPSGDPTPSSDDIATAKQVAKAGDVLGIQVLDSIIIGYKKHYSMHAAGLL</sequence>
<dbReference type="Pfam" id="PF04002">
    <property type="entry name" value="RadC"/>
    <property type="match status" value="1"/>
</dbReference>
<dbReference type="KEGG" id="mas:Mahau_2450"/>
<evidence type="ECO:0000256" key="2">
    <source>
        <dbReference type="ARBA" id="ARBA00022670"/>
    </source>
</evidence>
<dbReference type="PROSITE" id="PS50249">
    <property type="entry name" value="MPN"/>
    <property type="match status" value="1"/>
</dbReference>
<keyword evidence="6" id="KW-0482">Metalloprotease</keyword>
<accession>F3ZWY8</accession>
<feature type="domain" description="MPN" evidence="7">
    <location>
        <begin position="22"/>
        <end position="144"/>
    </location>
</feature>
<proteinExistence type="inferred from homology"/>
<dbReference type="InterPro" id="IPR037518">
    <property type="entry name" value="MPN"/>
</dbReference>
<dbReference type="STRING" id="697281.Mahau_2450"/>
<evidence type="ECO:0000256" key="3">
    <source>
        <dbReference type="ARBA" id="ARBA00022723"/>
    </source>
</evidence>
<protein>
    <submittedName>
        <fullName evidence="8">DNA repair protein RadC</fullName>
    </submittedName>
</protein>
<keyword evidence="2" id="KW-0645">Protease</keyword>
<dbReference type="GO" id="GO:0046872">
    <property type="term" value="F:metal ion binding"/>
    <property type="evidence" value="ECO:0007669"/>
    <property type="project" value="UniProtKB-KW"/>
</dbReference>
<dbReference type="PANTHER" id="PTHR30471">
    <property type="entry name" value="DNA REPAIR PROTEIN RADC"/>
    <property type="match status" value="1"/>
</dbReference>
<organism evidence="8 9">
    <name type="scientific">Mahella australiensis (strain DSM 15567 / CIP 107919 / 50-1 BON)</name>
    <dbReference type="NCBI Taxonomy" id="697281"/>
    <lineage>
        <taxon>Bacteria</taxon>
        <taxon>Bacillati</taxon>
        <taxon>Bacillota</taxon>
        <taxon>Clostridia</taxon>
        <taxon>Thermoanaerobacterales</taxon>
        <taxon>Thermoanaerobacterales Family IV. Incertae Sedis</taxon>
        <taxon>Mahella</taxon>
    </lineage>
</organism>
<evidence type="ECO:0000256" key="1">
    <source>
        <dbReference type="ARBA" id="ARBA00010243"/>
    </source>
</evidence>
<dbReference type="Proteomes" id="UP000008457">
    <property type="component" value="Chromosome"/>
</dbReference>
<evidence type="ECO:0000256" key="4">
    <source>
        <dbReference type="ARBA" id="ARBA00022801"/>
    </source>
</evidence>
<dbReference type="eggNOG" id="COG2003">
    <property type="taxonomic scope" value="Bacteria"/>
</dbReference>
<keyword evidence="5" id="KW-0862">Zinc</keyword>
<reference evidence="8 9" key="2">
    <citation type="journal article" date="2011" name="Stand. Genomic Sci.">
        <title>Complete genome sequence of Mahella australiensis type strain (50-1 BON).</title>
        <authorList>
            <person name="Sikorski J."/>
            <person name="Teshima H."/>
            <person name="Nolan M."/>
            <person name="Lucas S."/>
            <person name="Hammon N."/>
            <person name="Deshpande S."/>
            <person name="Cheng J.F."/>
            <person name="Pitluck S."/>
            <person name="Liolios K."/>
            <person name="Pagani I."/>
            <person name="Ivanova N."/>
            <person name="Huntemann M."/>
            <person name="Mavromatis K."/>
            <person name="Ovchinikova G."/>
            <person name="Pati A."/>
            <person name="Tapia R."/>
            <person name="Han C."/>
            <person name="Goodwin L."/>
            <person name="Chen A."/>
            <person name="Palaniappan K."/>
            <person name="Land M."/>
            <person name="Hauser L."/>
            <person name="Ngatchou-Djao O.D."/>
            <person name="Rohde M."/>
            <person name="Pukall R."/>
            <person name="Spring S."/>
            <person name="Abt B."/>
            <person name="Goker M."/>
            <person name="Detter J.C."/>
            <person name="Woyke T."/>
            <person name="Bristow J."/>
            <person name="Markowitz V."/>
            <person name="Hugenholtz P."/>
            <person name="Eisen J.A."/>
            <person name="Kyrpides N.C."/>
            <person name="Klenk H.P."/>
            <person name="Lapidus A."/>
        </authorList>
    </citation>
    <scope>NUCLEOTIDE SEQUENCE [LARGE SCALE GENOMIC DNA]</scope>
    <source>
        <strain evidence="9">DSM 15567 / CIP 107919 / 50-1 BON</strain>
    </source>
</reference>
<dbReference type="CDD" id="cd08071">
    <property type="entry name" value="MPN_DUF2466"/>
    <property type="match status" value="1"/>
</dbReference>
<keyword evidence="9" id="KW-1185">Reference proteome</keyword>
<dbReference type="GO" id="GO:0008237">
    <property type="term" value="F:metallopeptidase activity"/>
    <property type="evidence" value="ECO:0007669"/>
    <property type="project" value="UniProtKB-KW"/>
</dbReference>
<name>F3ZWY8_MAHA5</name>
<dbReference type="HOGENOM" id="CLU_073529_3_0_9"/>
<dbReference type="InterPro" id="IPR001405">
    <property type="entry name" value="UPF0758"/>
</dbReference>
<dbReference type="Gene3D" id="3.40.140.10">
    <property type="entry name" value="Cytidine Deaminase, domain 2"/>
    <property type="match status" value="1"/>
</dbReference>
<dbReference type="GO" id="GO:0006508">
    <property type="term" value="P:proteolysis"/>
    <property type="evidence" value="ECO:0007669"/>
    <property type="project" value="UniProtKB-KW"/>
</dbReference>
<evidence type="ECO:0000313" key="8">
    <source>
        <dbReference type="EMBL" id="AEE97610.1"/>
    </source>
</evidence>
<keyword evidence="3" id="KW-0479">Metal-binding</keyword>
<dbReference type="InterPro" id="IPR025657">
    <property type="entry name" value="RadC_JAB"/>
</dbReference>